<sequence length="179" mass="21309">QNLQISMTLFLVTSKFIKNIFQLCKQIKDIFVTEIQIIDNTIMCYNNEGDPVFFVFSEDITTILLEQARMSLYLDDLKRTDLPTRSLEEVHGKIWEDQVTYIRDKMRQNRLDQISLLQYYYLLGEWLEAQFWSSAAKKFIQINFSVSTYRYTWKAALRAYQLYNAWALVKEAQLIRAAE</sequence>
<protein>
    <submittedName>
        <fullName evidence="1">8915_t:CDS:1</fullName>
    </submittedName>
</protein>
<evidence type="ECO:0000313" key="2">
    <source>
        <dbReference type="Proteomes" id="UP000789396"/>
    </source>
</evidence>
<dbReference type="AlphaFoldDB" id="A0A9N9K0L8"/>
<feature type="non-terminal residue" evidence="1">
    <location>
        <position position="179"/>
    </location>
</feature>
<dbReference type="Proteomes" id="UP000789396">
    <property type="component" value="Unassembled WGS sequence"/>
</dbReference>
<feature type="non-terminal residue" evidence="1">
    <location>
        <position position="1"/>
    </location>
</feature>
<reference evidence="1" key="1">
    <citation type="submission" date="2021-06" db="EMBL/GenBank/DDBJ databases">
        <authorList>
            <person name="Kallberg Y."/>
            <person name="Tangrot J."/>
            <person name="Rosling A."/>
        </authorList>
    </citation>
    <scope>NUCLEOTIDE SEQUENCE</scope>
    <source>
        <strain evidence="1">IN212</strain>
    </source>
</reference>
<keyword evidence="2" id="KW-1185">Reference proteome</keyword>
<organism evidence="1 2">
    <name type="scientific">Racocetra fulgida</name>
    <dbReference type="NCBI Taxonomy" id="60492"/>
    <lineage>
        <taxon>Eukaryota</taxon>
        <taxon>Fungi</taxon>
        <taxon>Fungi incertae sedis</taxon>
        <taxon>Mucoromycota</taxon>
        <taxon>Glomeromycotina</taxon>
        <taxon>Glomeromycetes</taxon>
        <taxon>Diversisporales</taxon>
        <taxon>Gigasporaceae</taxon>
        <taxon>Racocetra</taxon>
    </lineage>
</organism>
<proteinExistence type="predicted"/>
<dbReference type="OrthoDB" id="2425179at2759"/>
<evidence type="ECO:0000313" key="1">
    <source>
        <dbReference type="EMBL" id="CAG8806378.1"/>
    </source>
</evidence>
<comment type="caution">
    <text evidence="1">The sequence shown here is derived from an EMBL/GenBank/DDBJ whole genome shotgun (WGS) entry which is preliminary data.</text>
</comment>
<gene>
    <name evidence="1" type="ORF">RFULGI_LOCUS18275</name>
</gene>
<accession>A0A9N9K0L8</accession>
<name>A0A9N9K0L8_9GLOM</name>
<dbReference type="EMBL" id="CAJVPZ010078660">
    <property type="protein sequence ID" value="CAG8806378.1"/>
    <property type="molecule type" value="Genomic_DNA"/>
</dbReference>